<dbReference type="Proteomes" id="UP001159641">
    <property type="component" value="Unassembled WGS sequence"/>
</dbReference>
<dbReference type="PANTHER" id="PTHR37079:SF4">
    <property type="entry name" value="SERINE_THREONINE-PROTEIN KINASE ATM"/>
    <property type="match status" value="1"/>
</dbReference>
<sequence length="175" mass="19685">MEYMSHRAENSESVDELCNRKAILLMMIAVVLYYSPVCEKQALFALCKSVKENGLEPHLIKKVPVLEKVAETFGYRHLEDFMASHLDYLIDHLFISNLPEIVVELLMTLHEPATSGASQSTDPCDFSGDLDPAPNPPHFPSHVIKATFAYISNCHKTKLKSILEILSKSPVSIHY</sequence>
<dbReference type="PANTHER" id="PTHR37079">
    <property type="entry name" value="SERINE/THREONINE-PROTEIN KINASE ATM"/>
    <property type="match status" value="1"/>
</dbReference>
<dbReference type="InterPro" id="IPR038980">
    <property type="entry name" value="ATM_plant"/>
</dbReference>
<keyword evidence="2" id="KW-1185">Reference proteome</keyword>
<accession>A0AB34HZQ8</accession>
<evidence type="ECO:0000313" key="2">
    <source>
        <dbReference type="Proteomes" id="UP001159641"/>
    </source>
</evidence>
<name>A0AB34HZQ8_ESCRO</name>
<protein>
    <submittedName>
        <fullName evidence="1">Uncharacterized protein</fullName>
    </submittedName>
</protein>
<proteinExistence type="predicted"/>
<organism evidence="1 2">
    <name type="scientific">Eschrichtius robustus</name>
    <name type="common">California gray whale</name>
    <name type="synonym">Eschrichtius gibbosus</name>
    <dbReference type="NCBI Taxonomy" id="9764"/>
    <lineage>
        <taxon>Eukaryota</taxon>
        <taxon>Metazoa</taxon>
        <taxon>Chordata</taxon>
        <taxon>Craniata</taxon>
        <taxon>Vertebrata</taxon>
        <taxon>Euteleostomi</taxon>
        <taxon>Mammalia</taxon>
        <taxon>Eutheria</taxon>
        <taxon>Laurasiatheria</taxon>
        <taxon>Artiodactyla</taxon>
        <taxon>Whippomorpha</taxon>
        <taxon>Cetacea</taxon>
        <taxon>Mysticeti</taxon>
        <taxon>Eschrichtiidae</taxon>
        <taxon>Eschrichtius</taxon>
    </lineage>
</organism>
<gene>
    <name evidence="1" type="ORF">J1605_017876</name>
</gene>
<comment type="caution">
    <text evidence="1">The sequence shown here is derived from an EMBL/GenBank/DDBJ whole genome shotgun (WGS) entry which is preliminary data.</text>
</comment>
<dbReference type="GO" id="GO:0006974">
    <property type="term" value="P:DNA damage response"/>
    <property type="evidence" value="ECO:0007669"/>
    <property type="project" value="InterPro"/>
</dbReference>
<dbReference type="EMBL" id="JAIQCJ010000360">
    <property type="protein sequence ID" value="KAJ8796470.1"/>
    <property type="molecule type" value="Genomic_DNA"/>
</dbReference>
<dbReference type="AlphaFoldDB" id="A0AB34HZQ8"/>
<reference evidence="1 2" key="1">
    <citation type="submission" date="2022-11" db="EMBL/GenBank/DDBJ databases">
        <title>Whole genome sequence of Eschrichtius robustus ER-17-0199.</title>
        <authorList>
            <person name="Bruniche-Olsen A."/>
            <person name="Black A.N."/>
            <person name="Fields C.J."/>
            <person name="Walden K."/>
            <person name="Dewoody J.A."/>
        </authorList>
    </citation>
    <scope>NUCLEOTIDE SEQUENCE [LARGE SCALE GENOMIC DNA]</scope>
    <source>
        <strain evidence="1">ER-17-0199</strain>
        <tissue evidence="1">Blubber</tissue>
    </source>
</reference>
<evidence type="ECO:0000313" key="1">
    <source>
        <dbReference type="EMBL" id="KAJ8796470.1"/>
    </source>
</evidence>
<dbReference type="GO" id="GO:0004674">
    <property type="term" value="F:protein serine/threonine kinase activity"/>
    <property type="evidence" value="ECO:0007669"/>
    <property type="project" value="InterPro"/>
</dbReference>